<evidence type="ECO:0000313" key="3">
    <source>
        <dbReference type="Proteomes" id="UP000260644"/>
    </source>
</evidence>
<name>A0A3E1YGI0_9BACT</name>
<evidence type="ECO:0008006" key="4">
    <source>
        <dbReference type="Google" id="ProtNLM"/>
    </source>
</evidence>
<evidence type="ECO:0000313" key="2">
    <source>
        <dbReference type="EMBL" id="RFS26476.1"/>
    </source>
</evidence>
<protein>
    <recommendedName>
        <fullName evidence="4">TonB-dependent receptor</fullName>
    </recommendedName>
</protein>
<reference evidence="2 3" key="1">
    <citation type="submission" date="2018-07" db="EMBL/GenBank/DDBJ databases">
        <title>Chitinophaga K2CV101002-2 sp. nov., isolated from a monsoon evergreen broad-leaved forest soil.</title>
        <authorList>
            <person name="Lv Y."/>
        </authorList>
    </citation>
    <scope>NUCLEOTIDE SEQUENCE [LARGE SCALE GENOMIC DNA]</scope>
    <source>
        <strain evidence="2 3">GDMCC 1.1288</strain>
    </source>
</reference>
<comment type="caution">
    <text evidence="2">The sequence shown here is derived from an EMBL/GenBank/DDBJ whole genome shotgun (WGS) entry which is preliminary data.</text>
</comment>
<keyword evidence="1" id="KW-0732">Signal</keyword>
<sequence>MKAGILVIFLSLFLGNLKAFAQEEGNDDPVYVVDSVVANKDALEKMAPDQIGIITISRGSKAVIKYGPQAENGVVYIETKVFARNRVNNLLRKTSAEYDKAFQKYGNDSSFYFIVNTKPVTPTNESALMTVDNKTLRSIQVIYAKELEDKYRVTGHPVGVIITSSEE</sequence>
<dbReference type="EMBL" id="QPMM01000001">
    <property type="protein sequence ID" value="RFS26476.1"/>
    <property type="molecule type" value="Genomic_DNA"/>
</dbReference>
<evidence type="ECO:0000256" key="1">
    <source>
        <dbReference type="SAM" id="SignalP"/>
    </source>
</evidence>
<dbReference type="OrthoDB" id="657433at2"/>
<feature type="signal peptide" evidence="1">
    <location>
        <begin position="1"/>
        <end position="21"/>
    </location>
</feature>
<dbReference type="Proteomes" id="UP000260644">
    <property type="component" value="Unassembled WGS sequence"/>
</dbReference>
<keyword evidence="3" id="KW-1185">Reference proteome</keyword>
<proteinExistence type="predicted"/>
<gene>
    <name evidence="2" type="ORF">DVR12_01425</name>
</gene>
<organism evidence="2 3">
    <name type="scientific">Chitinophaga silvatica</name>
    <dbReference type="NCBI Taxonomy" id="2282649"/>
    <lineage>
        <taxon>Bacteria</taxon>
        <taxon>Pseudomonadati</taxon>
        <taxon>Bacteroidota</taxon>
        <taxon>Chitinophagia</taxon>
        <taxon>Chitinophagales</taxon>
        <taxon>Chitinophagaceae</taxon>
        <taxon>Chitinophaga</taxon>
    </lineage>
</organism>
<dbReference type="RefSeq" id="WP_116973668.1">
    <property type="nucleotide sequence ID" value="NZ_QPMM01000001.1"/>
</dbReference>
<dbReference type="AlphaFoldDB" id="A0A3E1YGI0"/>
<feature type="chain" id="PRO_5017597712" description="TonB-dependent receptor" evidence="1">
    <location>
        <begin position="22"/>
        <end position="167"/>
    </location>
</feature>
<accession>A0A3E1YGI0</accession>